<evidence type="ECO:0000256" key="4">
    <source>
        <dbReference type="ARBA" id="ARBA00023069"/>
    </source>
</evidence>
<evidence type="ECO:0000313" key="7">
    <source>
        <dbReference type="EMBL" id="KAJ3224444.1"/>
    </source>
</evidence>
<evidence type="ECO:0000256" key="3">
    <source>
        <dbReference type="ARBA" id="ARBA00022737"/>
    </source>
</evidence>
<dbReference type="InterPro" id="IPR032675">
    <property type="entry name" value="LRR_dom_sf"/>
</dbReference>
<name>A0AAD5U935_9FUNG</name>
<evidence type="ECO:0000256" key="2">
    <source>
        <dbReference type="ARBA" id="ARBA00022614"/>
    </source>
</evidence>
<dbReference type="AlphaFoldDB" id="A0AAD5U935"/>
<keyword evidence="3" id="KW-0677">Repeat</keyword>
<dbReference type="SUPFAM" id="SSF52075">
    <property type="entry name" value="Outer arm dynein light chain 1"/>
    <property type="match status" value="1"/>
</dbReference>
<accession>A0AAD5U935</accession>
<evidence type="ECO:0000256" key="6">
    <source>
        <dbReference type="SAM" id="MobiDB-lite"/>
    </source>
</evidence>
<evidence type="ECO:0000256" key="5">
    <source>
        <dbReference type="ARBA" id="ARBA00023273"/>
    </source>
</evidence>
<dbReference type="InterPro" id="IPR001611">
    <property type="entry name" value="Leu-rich_rpt"/>
</dbReference>
<dbReference type="PANTHER" id="PTHR45973:SF9">
    <property type="entry name" value="LEUCINE-RICH REPEAT-CONTAINING PROTEIN 46"/>
    <property type="match status" value="1"/>
</dbReference>
<gene>
    <name evidence="7" type="primary">DNAAF1</name>
    <name evidence="7" type="ORF">HK099_008464</name>
</gene>
<comment type="caution">
    <text evidence="7">The sequence shown here is derived from an EMBL/GenBank/DDBJ whole genome shotgun (WGS) entry which is preliminary data.</text>
</comment>
<keyword evidence="8" id="KW-1185">Reference proteome</keyword>
<dbReference type="Proteomes" id="UP001211065">
    <property type="component" value="Unassembled WGS sequence"/>
</dbReference>
<comment type="subcellular location">
    <subcellularLocation>
        <location evidence="1">Cell projection</location>
        <location evidence="1">Cilium</location>
    </subcellularLocation>
</comment>
<protein>
    <submittedName>
        <fullName evidence="7">Dynein assembly factor 1, axonemal</fullName>
    </submittedName>
</protein>
<keyword evidence="4" id="KW-0969">Cilium</keyword>
<evidence type="ECO:0000256" key="1">
    <source>
        <dbReference type="ARBA" id="ARBA00004138"/>
    </source>
</evidence>
<dbReference type="Pfam" id="PF14580">
    <property type="entry name" value="LRR_9"/>
    <property type="match status" value="1"/>
</dbReference>
<organism evidence="7 8">
    <name type="scientific">Clydaea vesicula</name>
    <dbReference type="NCBI Taxonomy" id="447962"/>
    <lineage>
        <taxon>Eukaryota</taxon>
        <taxon>Fungi</taxon>
        <taxon>Fungi incertae sedis</taxon>
        <taxon>Chytridiomycota</taxon>
        <taxon>Chytridiomycota incertae sedis</taxon>
        <taxon>Chytridiomycetes</taxon>
        <taxon>Lobulomycetales</taxon>
        <taxon>Lobulomycetaceae</taxon>
        <taxon>Clydaea</taxon>
    </lineage>
</organism>
<sequence>MITDRVARWRKDAREVDEKGNAIMTVPYIKQLCKEQKLYQTPELNDRLYLHFKGMSFYSNNPVINLYKGFQKIQNLETYTGLKTLWLEGNGINKLENLNSCVELRCLFLQQNCISEIENISSLVHLDTLNLSNNLLKEIKNLRDLPNLKTLQVDRNFLKTYEDIEELQHCKSLTVVDLSFNKLDDPRIIEIFEKMPNLAVLNLQSNPVIKLISNYRRKMIYEVKSLTYLDDRPVFDNERLAVNAFMEGGAEAEREERMRQKQHELDEHTRSFEALRKLQARNKESRIQSQGGVEEEPVFSAPLERFRQEQMQKIADFDAKEEKIEDGLVASGTLQNDGIAASAEADVFSDQNTQKHDGDMLLSSASLLDEVDLDSDEEGLQNDQPPIRHFSSITTKGEKPTDVEEEIEKLENDALEKPTESPKQLIEEIGAAAYNKSVIPSLEDASYEVDAMRERRRAFLQESKNVKEDNEEELETILAESRTNKNLADDKFSKQEENSCYKVVPDEEDLDDEMILPLLGNASSDVLSDLQYKDVTVNSLKEKNNGSEEDKEDNYSTIISDGNSKGLDDIVKEPISLTKNSKNITKDGVLKASWGLLKAVNEDLGED</sequence>
<dbReference type="SMART" id="SM00365">
    <property type="entry name" value="LRR_SD22"/>
    <property type="match status" value="5"/>
</dbReference>
<feature type="region of interest" description="Disordered" evidence="6">
    <location>
        <begin position="376"/>
        <end position="404"/>
    </location>
</feature>
<dbReference type="PANTHER" id="PTHR45973">
    <property type="entry name" value="PROTEIN PHOSPHATASE 1 REGULATORY SUBUNIT SDS22-RELATED"/>
    <property type="match status" value="1"/>
</dbReference>
<keyword evidence="5" id="KW-0966">Cell projection</keyword>
<reference evidence="7" key="1">
    <citation type="submission" date="2020-05" db="EMBL/GenBank/DDBJ databases">
        <title>Phylogenomic resolution of chytrid fungi.</title>
        <authorList>
            <person name="Stajich J.E."/>
            <person name="Amses K."/>
            <person name="Simmons R."/>
            <person name="Seto K."/>
            <person name="Myers J."/>
            <person name="Bonds A."/>
            <person name="Quandt C.A."/>
            <person name="Barry K."/>
            <person name="Liu P."/>
            <person name="Grigoriev I."/>
            <person name="Longcore J.E."/>
            <person name="James T.Y."/>
        </authorList>
    </citation>
    <scope>NUCLEOTIDE SEQUENCE</scope>
    <source>
        <strain evidence="7">JEL0476</strain>
    </source>
</reference>
<keyword evidence="2" id="KW-0433">Leucine-rich repeat</keyword>
<proteinExistence type="predicted"/>
<dbReference type="Gene3D" id="3.80.10.10">
    <property type="entry name" value="Ribonuclease Inhibitor"/>
    <property type="match status" value="2"/>
</dbReference>
<dbReference type="InterPro" id="IPR050576">
    <property type="entry name" value="Cilia_flagella_integrity"/>
</dbReference>
<evidence type="ECO:0000313" key="8">
    <source>
        <dbReference type="Proteomes" id="UP001211065"/>
    </source>
</evidence>
<dbReference type="PROSITE" id="PS51450">
    <property type="entry name" value="LRR"/>
    <property type="match status" value="3"/>
</dbReference>
<dbReference type="EMBL" id="JADGJW010000093">
    <property type="protein sequence ID" value="KAJ3224444.1"/>
    <property type="molecule type" value="Genomic_DNA"/>
</dbReference>